<feature type="region of interest" description="Disordered" evidence="1">
    <location>
        <begin position="58"/>
        <end position="90"/>
    </location>
</feature>
<accession>A0A655E7Y5</accession>
<organism evidence="2 3">
    <name type="scientific">Mycobacterium tuberculosis</name>
    <dbReference type="NCBI Taxonomy" id="1773"/>
    <lineage>
        <taxon>Bacteria</taxon>
        <taxon>Bacillati</taxon>
        <taxon>Actinomycetota</taxon>
        <taxon>Actinomycetes</taxon>
        <taxon>Mycobacteriales</taxon>
        <taxon>Mycobacteriaceae</taxon>
        <taxon>Mycobacterium</taxon>
        <taxon>Mycobacterium tuberculosis complex</taxon>
    </lineage>
</organism>
<dbReference type="AlphaFoldDB" id="A0A655E7Y5"/>
<proteinExistence type="predicted"/>
<dbReference type="Proteomes" id="UP000039217">
    <property type="component" value="Unassembled WGS sequence"/>
</dbReference>
<sequence>MSPIVPLAPAVTVSECEPIGNGFDKSPPCAATNRRNRSIAVPSRSVWAGSRPWIPASSSISPASRNVSSTTSGGPPPASTSSASATSSALPTVRPSGQFISVSRARVGTPCAAPSSTMVCASSRACTGDLMKAPEPTLTSSTSAPAPSASFLLIIELAINGSDSTVPVMSRSAYSLASAGASWPAAKIAAPTSQSCSRTRWLDRFAVNPVMDSSLSRVPPVWPSPRPDAWGTAPPQAATTGTNGSVILSPTPPVECLSTVASGRSVKSSRAPEASMAAVHLAISPRSMPRQTIAISSADICSSATRPSV</sequence>
<feature type="region of interest" description="Disordered" evidence="1">
    <location>
        <begin position="216"/>
        <end position="238"/>
    </location>
</feature>
<reference evidence="2 3" key="1">
    <citation type="submission" date="2015-03" db="EMBL/GenBank/DDBJ databases">
        <authorList>
            <consortium name="Pathogen Informatics"/>
        </authorList>
    </citation>
    <scope>NUCLEOTIDE SEQUENCE [LARGE SCALE GENOMIC DNA]</scope>
    <source>
        <strain evidence="2 3">D00501624</strain>
    </source>
</reference>
<evidence type="ECO:0000256" key="1">
    <source>
        <dbReference type="SAM" id="MobiDB-lite"/>
    </source>
</evidence>
<gene>
    <name evidence="2" type="ORF">ERS007661_01591</name>
</gene>
<evidence type="ECO:0000313" key="3">
    <source>
        <dbReference type="Proteomes" id="UP000039217"/>
    </source>
</evidence>
<feature type="compositionally biased region" description="Low complexity" evidence="1">
    <location>
        <begin position="58"/>
        <end position="89"/>
    </location>
</feature>
<evidence type="ECO:0000313" key="2">
    <source>
        <dbReference type="EMBL" id="CNV06641.1"/>
    </source>
</evidence>
<dbReference type="EMBL" id="CQQC01000459">
    <property type="protein sequence ID" value="CNV06641.1"/>
    <property type="molecule type" value="Genomic_DNA"/>
</dbReference>
<feature type="compositionally biased region" description="Low complexity" evidence="1">
    <location>
        <begin position="227"/>
        <end position="238"/>
    </location>
</feature>
<protein>
    <submittedName>
        <fullName evidence="2">Uncharacterized protein</fullName>
    </submittedName>
</protein>
<name>A0A655E7Y5_MYCTX</name>